<dbReference type="Gene3D" id="3.40.50.1110">
    <property type="entry name" value="SGNH hydrolase"/>
    <property type="match status" value="1"/>
</dbReference>
<comment type="caution">
    <text evidence="2">The sequence shown here is derived from an EMBL/GenBank/DDBJ whole genome shotgun (WGS) entry which is preliminary data.</text>
</comment>
<dbReference type="AlphaFoldDB" id="A0A2U1B208"/>
<keyword evidence="3" id="KW-1185">Reference proteome</keyword>
<feature type="signal peptide" evidence="1">
    <location>
        <begin position="1"/>
        <end position="21"/>
    </location>
</feature>
<reference evidence="2 3" key="1">
    <citation type="submission" date="2018-04" db="EMBL/GenBank/DDBJ databases">
        <title>Genomic Encyclopedia of Type Strains, Phase IV (KMG-IV): sequencing the most valuable type-strain genomes for metagenomic binning, comparative biology and taxonomic classification.</title>
        <authorList>
            <person name="Goeker M."/>
        </authorList>
    </citation>
    <scope>NUCLEOTIDE SEQUENCE [LARGE SCALE GENOMIC DNA]</scope>
    <source>
        <strain evidence="2 3">DSM 14823</strain>
    </source>
</reference>
<dbReference type="SUPFAM" id="SSF52266">
    <property type="entry name" value="SGNH hydrolase"/>
    <property type="match status" value="1"/>
</dbReference>
<sequence length="207" mass="22572">MKTMLPAVAAVLFLLAGCATAPRYQKMLVVGDSLTACAPLPALGWNHDWGLAATARENDFVHRLHGQLKKHSPDLRLAVDSIMYQDEMTGWVHLIPCDADLVVIQLSENYQGGISLEEYRDAYAQMIDELREGSPKTIVCLGPWKNTQLEPVIAEAAKSRNAIFVSLREIYDDPANHAASEGVYPKAGDFPGDRGMAAIARAILAAL</sequence>
<gene>
    <name evidence="2" type="ORF">C8D82_1105</name>
</gene>
<evidence type="ECO:0008006" key="4">
    <source>
        <dbReference type="Google" id="ProtNLM"/>
    </source>
</evidence>
<dbReference type="PROSITE" id="PS51257">
    <property type="entry name" value="PROKAR_LIPOPROTEIN"/>
    <property type="match status" value="1"/>
</dbReference>
<keyword evidence="1" id="KW-0732">Signal</keyword>
<protein>
    <recommendedName>
        <fullName evidence="4">Lysophospholipase L1-like esterase</fullName>
    </recommendedName>
</protein>
<evidence type="ECO:0000313" key="3">
    <source>
        <dbReference type="Proteomes" id="UP000245959"/>
    </source>
</evidence>
<evidence type="ECO:0000313" key="2">
    <source>
        <dbReference type="EMBL" id="PVY42699.1"/>
    </source>
</evidence>
<dbReference type="Proteomes" id="UP000245959">
    <property type="component" value="Unassembled WGS sequence"/>
</dbReference>
<dbReference type="CDD" id="cd00229">
    <property type="entry name" value="SGNH_hydrolase"/>
    <property type="match status" value="1"/>
</dbReference>
<dbReference type="GO" id="GO:0016788">
    <property type="term" value="F:hydrolase activity, acting on ester bonds"/>
    <property type="evidence" value="ECO:0007669"/>
    <property type="project" value="UniProtKB-ARBA"/>
</dbReference>
<dbReference type="EMBL" id="QEKH01000010">
    <property type="protein sequence ID" value="PVY42699.1"/>
    <property type="molecule type" value="Genomic_DNA"/>
</dbReference>
<organism evidence="2 3">
    <name type="scientific">Victivallis vadensis</name>
    <dbReference type="NCBI Taxonomy" id="172901"/>
    <lineage>
        <taxon>Bacteria</taxon>
        <taxon>Pseudomonadati</taxon>
        <taxon>Lentisphaerota</taxon>
        <taxon>Lentisphaeria</taxon>
        <taxon>Victivallales</taxon>
        <taxon>Victivallaceae</taxon>
        <taxon>Victivallis</taxon>
    </lineage>
</organism>
<proteinExistence type="predicted"/>
<dbReference type="InterPro" id="IPR036514">
    <property type="entry name" value="SGNH_hydro_sf"/>
</dbReference>
<name>A0A2U1B208_9BACT</name>
<feature type="chain" id="PRO_5015564513" description="Lysophospholipase L1-like esterase" evidence="1">
    <location>
        <begin position="22"/>
        <end position="207"/>
    </location>
</feature>
<evidence type="ECO:0000256" key="1">
    <source>
        <dbReference type="SAM" id="SignalP"/>
    </source>
</evidence>
<accession>A0A2U1B208</accession>